<proteinExistence type="predicted"/>
<protein>
    <submittedName>
        <fullName evidence="2">Uncharacterized protein</fullName>
    </submittedName>
</protein>
<feature type="region of interest" description="Disordered" evidence="1">
    <location>
        <begin position="1"/>
        <end position="20"/>
    </location>
</feature>
<dbReference type="EMBL" id="CAXAMN010000492">
    <property type="protein sequence ID" value="CAK8988989.1"/>
    <property type="molecule type" value="Genomic_DNA"/>
</dbReference>
<accession>A0ABP0HI20</accession>
<name>A0ABP0HI20_9DINO</name>
<evidence type="ECO:0000256" key="1">
    <source>
        <dbReference type="SAM" id="MobiDB-lite"/>
    </source>
</evidence>
<keyword evidence="3" id="KW-1185">Reference proteome</keyword>
<evidence type="ECO:0000313" key="3">
    <source>
        <dbReference type="Proteomes" id="UP001642484"/>
    </source>
</evidence>
<reference evidence="2 3" key="1">
    <citation type="submission" date="2024-02" db="EMBL/GenBank/DDBJ databases">
        <authorList>
            <person name="Chen Y."/>
            <person name="Shah S."/>
            <person name="Dougan E. K."/>
            <person name="Thang M."/>
            <person name="Chan C."/>
        </authorList>
    </citation>
    <scope>NUCLEOTIDE SEQUENCE [LARGE SCALE GENOMIC DNA]</scope>
</reference>
<evidence type="ECO:0000313" key="2">
    <source>
        <dbReference type="EMBL" id="CAK8988989.1"/>
    </source>
</evidence>
<dbReference type="Proteomes" id="UP001642484">
    <property type="component" value="Unassembled WGS sequence"/>
</dbReference>
<organism evidence="2 3">
    <name type="scientific">Durusdinium trenchii</name>
    <dbReference type="NCBI Taxonomy" id="1381693"/>
    <lineage>
        <taxon>Eukaryota</taxon>
        <taxon>Sar</taxon>
        <taxon>Alveolata</taxon>
        <taxon>Dinophyceae</taxon>
        <taxon>Suessiales</taxon>
        <taxon>Symbiodiniaceae</taxon>
        <taxon>Durusdinium</taxon>
    </lineage>
</organism>
<gene>
    <name evidence="2" type="ORF">CCMP2556_LOCUS1483</name>
</gene>
<sequence>MRRVRDQAVDPGGGSLHEQTLKLGTKSGKNDVRDFWRSADIPVEIEYIRVPVYDKKTARKSKVEVYPIIYPHRILAYLFDHVQVELSTHDITEYWDHSRQTGEAWACKSSASRTHIPLGLHGDGARLWTQYKVEKIVAIFLNMPLFRPKSARHSRFLLFTIGRHKLIKNRTINVVWRRLVWSLNACFTGLNPSQGPGGAPLTGVHLDIAGLPICQAQHRFALTELRGDWEWHRDTWRFTASWQSHEVCFRCPAVTRGDESLVYYNNGPTSGWVNRDFTLDQFIARRLKENQLCPLLRLEGFDPSIIKFCSMHALNLGLLFSCNAGALLLLCEDLTHFGQGTFAEQLDEAYRDFLAFCRSRQIRHSQPPFIPRMVKKKNGDELFTAKAFNGRSALAKLFQISESNGRSLSVAQDLHDAGMQFLTIYKILSIEHIRFGKCRWLMKPKHHVLSHICKDALKYRTNFRMVHTYLDEDAMRWVKSISAKSHPKTRHLWLLKCAKLRLLTMRFRLDRKRILGSQLPCLFMRLESKVLCVCRWLTPTYRNFCCALPRTRGNRR</sequence>
<comment type="caution">
    <text evidence="2">The sequence shown here is derived from an EMBL/GenBank/DDBJ whole genome shotgun (WGS) entry which is preliminary data.</text>
</comment>